<dbReference type="PROSITE" id="PS00061">
    <property type="entry name" value="ADH_SHORT"/>
    <property type="match status" value="1"/>
</dbReference>
<accession>A0A0C2SPS9</accession>
<evidence type="ECO:0000256" key="11">
    <source>
        <dbReference type="ARBA" id="ARBA00023160"/>
    </source>
</evidence>
<keyword evidence="16" id="KW-1185">Reference proteome</keyword>
<name>A0A0C2SPS9_AMAMK</name>
<feature type="transmembrane region" description="Helical" evidence="14">
    <location>
        <begin position="291"/>
        <end position="311"/>
    </location>
</feature>
<evidence type="ECO:0000256" key="1">
    <source>
        <dbReference type="ARBA" id="ARBA00005194"/>
    </source>
</evidence>
<evidence type="ECO:0000256" key="3">
    <source>
        <dbReference type="ARBA" id="ARBA00022692"/>
    </source>
</evidence>
<dbReference type="InterPro" id="IPR036291">
    <property type="entry name" value="NAD(P)-bd_dom_sf"/>
</dbReference>
<evidence type="ECO:0000256" key="5">
    <source>
        <dbReference type="ARBA" id="ARBA00022832"/>
    </source>
</evidence>
<dbReference type="OrthoDB" id="5545019at2759"/>
<evidence type="ECO:0000256" key="13">
    <source>
        <dbReference type="RuleBase" id="RU000363"/>
    </source>
</evidence>
<keyword evidence="3 12" id="KW-0812">Transmembrane</keyword>
<dbReference type="InterPro" id="IPR027533">
    <property type="entry name" value="3_ketoreductase_fungal"/>
</dbReference>
<evidence type="ECO:0000256" key="7">
    <source>
        <dbReference type="ARBA" id="ARBA00022989"/>
    </source>
</evidence>
<dbReference type="CDD" id="cd05356">
    <property type="entry name" value="17beta-HSD1_like_SDR_c"/>
    <property type="match status" value="1"/>
</dbReference>
<gene>
    <name evidence="15" type="ORF">M378DRAFT_162196</name>
</gene>
<keyword evidence="8 12" id="KW-0560">Oxidoreductase</keyword>
<dbReference type="PIRSF" id="PIRSF000126">
    <property type="entry name" value="11-beta-HSD1"/>
    <property type="match status" value="1"/>
</dbReference>
<evidence type="ECO:0000256" key="2">
    <source>
        <dbReference type="ARBA" id="ARBA00022516"/>
    </source>
</evidence>
<feature type="binding site" evidence="12">
    <location>
        <position position="199"/>
    </location>
    <ligand>
        <name>substrate</name>
    </ligand>
</feature>
<dbReference type="Gene3D" id="3.40.50.720">
    <property type="entry name" value="NAD(P)-binding Rossmann-like Domain"/>
    <property type="match status" value="1"/>
</dbReference>
<keyword evidence="5 12" id="KW-0276">Fatty acid metabolism</keyword>
<keyword evidence="4 12" id="KW-0256">Endoplasmic reticulum</keyword>
<comment type="pathway">
    <text evidence="1">Lipid metabolism; fatty acid biosynthesis.</text>
</comment>
<dbReference type="STRING" id="946122.A0A0C2SPS9"/>
<dbReference type="GO" id="GO:0005789">
    <property type="term" value="C:endoplasmic reticulum membrane"/>
    <property type="evidence" value="ECO:0007669"/>
    <property type="project" value="UniProtKB-SubCell"/>
</dbReference>
<organism evidence="15 16">
    <name type="scientific">Amanita muscaria (strain Koide BX008)</name>
    <dbReference type="NCBI Taxonomy" id="946122"/>
    <lineage>
        <taxon>Eukaryota</taxon>
        <taxon>Fungi</taxon>
        <taxon>Dikarya</taxon>
        <taxon>Basidiomycota</taxon>
        <taxon>Agaricomycotina</taxon>
        <taxon>Agaricomycetes</taxon>
        <taxon>Agaricomycetidae</taxon>
        <taxon>Agaricales</taxon>
        <taxon>Pluteineae</taxon>
        <taxon>Amanitaceae</taxon>
        <taxon>Amanita</taxon>
    </lineage>
</organism>
<dbReference type="HAMAP" id="MF_03107">
    <property type="entry name" value="3_ketoreductase"/>
    <property type="match status" value="1"/>
</dbReference>
<evidence type="ECO:0000256" key="6">
    <source>
        <dbReference type="ARBA" id="ARBA00022857"/>
    </source>
</evidence>
<sequence length="333" mass="35746">MATLNLIQATASEWPKTSALLSVVGAMRISLSLFRLASVLLQTFVLPGTDLKKFGARKGAWAVVTGASDGIGKEFSLQLAKAGFNIFLVARNKSKLESVASEIQNKYPAVSTRVHTIDFSLDDDAAYATLAAALQNLEIGVLVNNAGTTQSIPAYFSDVPPEEIKNTVSVNVNGTLRVTYIVLPGMTQRKRGLILNIGSFAGAVPTAMIATYAGTKGFVATFSTALAEEVKQHNIVVEHVNTYFVVSNMSKIQSASTVVPTSAAYVRSVLAKVGLPCGAAQSGRPNTSTPYWTHALIDYMMSVVGIPRLFIRQAHKINLQRRKERLGLQSKAK</sequence>
<dbReference type="InParanoid" id="A0A0C2SPS9"/>
<dbReference type="HOGENOM" id="CLU_010194_38_0_1"/>
<dbReference type="InterPro" id="IPR020904">
    <property type="entry name" value="Sc_DH/Rdtase_CS"/>
</dbReference>
<dbReference type="Pfam" id="PF00106">
    <property type="entry name" value="adh_short"/>
    <property type="match status" value="1"/>
</dbReference>
<dbReference type="FunFam" id="3.40.50.720:FF:000137">
    <property type="entry name" value="Hydroxysteroid (17-beta) dehydrogenase 3"/>
    <property type="match status" value="1"/>
</dbReference>
<keyword evidence="7 12" id="KW-1133">Transmembrane helix</keyword>
<feature type="transmembrane region" description="Helical" evidence="14">
    <location>
        <begin position="193"/>
        <end position="213"/>
    </location>
</feature>
<dbReference type="PANTHER" id="PTHR43086">
    <property type="entry name" value="VERY-LONG-CHAIN 3-OXOOACYL-COA REDUCTASE"/>
    <property type="match status" value="1"/>
</dbReference>
<dbReference type="PANTHER" id="PTHR43086:SF2">
    <property type="entry name" value="HYDROXYSTEROID DEHYDROGENASE-LIKE PROTEIN 1"/>
    <property type="match status" value="1"/>
</dbReference>
<evidence type="ECO:0000256" key="4">
    <source>
        <dbReference type="ARBA" id="ARBA00022824"/>
    </source>
</evidence>
<dbReference type="InterPro" id="IPR002347">
    <property type="entry name" value="SDR_fam"/>
</dbReference>
<dbReference type="Proteomes" id="UP000054549">
    <property type="component" value="Unassembled WGS sequence"/>
</dbReference>
<protein>
    <recommendedName>
        <fullName evidence="12">Very-long-chain 3-oxoacyl-CoA reductase</fullName>
        <ecNumber evidence="12">1.1.1.330</ecNumber>
    </recommendedName>
    <alternativeName>
        <fullName evidence="12">3-ketoacyl-CoA reductase</fullName>
        <shortName evidence="12">3-ketoreductase</shortName>
        <shortName evidence="12">KAR</shortName>
    </alternativeName>
    <alternativeName>
        <fullName evidence="12">Microsomal beta-keto-reductase</fullName>
    </alternativeName>
</protein>
<dbReference type="AlphaFoldDB" id="A0A0C2SPS9"/>
<evidence type="ECO:0000313" key="16">
    <source>
        <dbReference type="Proteomes" id="UP000054549"/>
    </source>
</evidence>
<evidence type="ECO:0000256" key="9">
    <source>
        <dbReference type="ARBA" id="ARBA00023098"/>
    </source>
</evidence>
<dbReference type="UniPathway" id="UPA00094"/>
<dbReference type="GO" id="GO:0030497">
    <property type="term" value="P:fatty acid elongation"/>
    <property type="evidence" value="ECO:0007669"/>
    <property type="project" value="UniProtKB-UniRule"/>
</dbReference>
<comment type="catalytic activity">
    <reaction evidence="12">
        <text>a very-long-chain (3R)-3-hydroxyacyl-CoA + NADP(+) = a very-long-chain 3-oxoacyl-CoA + NADPH + H(+)</text>
        <dbReference type="Rhea" id="RHEA:48680"/>
        <dbReference type="ChEBI" id="CHEBI:15378"/>
        <dbReference type="ChEBI" id="CHEBI:57783"/>
        <dbReference type="ChEBI" id="CHEBI:58349"/>
        <dbReference type="ChEBI" id="CHEBI:85440"/>
        <dbReference type="ChEBI" id="CHEBI:90725"/>
        <dbReference type="EC" id="1.1.1.330"/>
    </reaction>
</comment>
<keyword evidence="10 12" id="KW-0472">Membrane</keyword>
<dbReference type="FunCoup" id="A0A0C2SPS9">
    <property type="interactions" value="483"/>
</dbReference>
<evidence type="ECO:0000256" key="10">
    <source>
        <dbReference type="ARBA" id="ARBA00023136"/>
    </source>
</evidence>
<dbReference type="EMBL" id="KN818243">
    <property type="protein sequence ID" value="KIL65255.1"/>
    <property type="molecule type" value="Genomic_DNA"/>
</dbReference>
<dbReference type="GO" id="GO:0045703">
    <property type="term" value="F:ketoreductase activity"/>
    <property type="evidence" value="ECO:0007669"/>
    <property type="project" value="UniProtKB-UniRule"/>
</dbReference>
<dbReference type="PRINTS" id="PR00081">
    <property type="entry name" value="GDHRDH"/>
</dbReference>
<dbReference type="GO" id="GO:0141040">
    <property type="term" value="F:very-long-chain 3-oxoacyl-CoA reductase activity"/>
    <property type="evidence" value="ECO:0007669"/>
    <property type="project" value="UniProtKB-EC"/>
</dbReference>
<dbReference type="EC" id="1.1.1.330" evidence="12"/>
<keyword evidence="9 12" id="KW-0443">Lipid metabolism</keyword>
<comment type="subcellular location">
    <subcellularLocation>
        <location evidence="12">Endoplasmic reticulum membrane</location>
        <topology evidence="12">Single-pass membrane protein</topology>
    </subcellularLocation>
</comment>
<evidence type="ECO:0000256" key="12">
    <source>
        <dbReference type="HAMAP-Rule" id="MF_03107"/>
    </source>
</evidence>
<comment type="function">
    <text evidence="12">Component of the microsomal membrane bound fatty acid elongation system, which produces the 26-carbon very long-chain fatty acids (VLCFA) from palmitate. Catalyzes the reduction of the 3-ketoacyl-CoA intermediate that is formed in each cycle of fatty acid elongation. VLCFAs serve as precursors for ceramide and sphingolipids.</text>
</comment>
<reference evidence="15 16" key="1">
    <citation type="submission" date="2014-04" db="EMBL/GenBank/DDBJ databases">
        <title>Evolutionary Origins and Diversification of the Mycorrhizal Mutualists.</title>
        <authorList>
            <consortium name="DOE Joint Genome Institute"/>
            <consortium name="Mycorrhizal Genomics Consortium"/>
            <person name="Kohler A."/>
            <person name="Kuo A."/>
            <person name="Nagy L.G."/>
            <person name="Floudas D."/>
            <person name="Copeland A."/>
            <person name="Barry K.W."/>
            <person name="Cichocki N."/>
            <person name="Veneault-Fourrey C."/>
            <person name="LaButti K."/>
            <person name="Lindquist E.A."/>
            <person name="Lipzen A."/>
            <person name="Lundell T."/>
            <person name="Morin E."/>
            <person name="Murat C."/>
            <person name="Riley R."/>
            <person name="Ohm R."/>
            <person name="Sun H."/>
            <person name="Tunlid A."/>
            <person name="Henrissat B."/>
            <person name="Grigoriev I.V."/>
            <person name="Hibbett D.S."/>
            <person name="Martin F."/>
        </authorList>
    </citation>
    <scope>NUCLEOTIDE SEQUENCE [LARGE SCALE GENOMIC DNA]</scope>
    <source>
        <strain evidence="15 16">Koide BX008</strain>
    </source>
</reference>
<evidence type="ECO:0000256" key="8">
    <source>
        <dbReference type="ARBA" id="ARBA00023002"/>
    </source>
</evidence>
<keyword evidence="2 12" id="KW-0444">Lipid biosynthesis</keyword>
<evidence type="ECO:0000313" key="15">
    <source>
        <dbReference type="EMBL" id="KIL65255.1"/>
    </source>
</evidence>
<dbReference type="SUPFAM" id="SSF51735">
    <property type="entry name" value="NAD(P)-binding Rossmann-fold domains"/>
    <property type="match status" value="1"/>
</dbReference>
<keyword evidence="11 12" id="KW-0275">Fatty acid biosynthesis</keyword>
<comment type="similarity">
    <text evidence="12 13">Belongs to the short-chain dehydrogenases/reductases (SDR) family.</text>
</comment>
<keyword evidence="6 12" id="KW-0521">NADP</keyword>
<feature type="active site" description="Proton acceptor" evidence="12">
    <location>
        <position position="212"/>
    </location>
</feature>
<proteinExistence type="inferred from homology"/>
<evidence type="ECO:0000256" key="14">
    <source>
        <dbReference type="SAM" id="Phobius"/>
    </source>
</evidence>
<dbReference type="PRINTS" id="PR00080">
    <property type="entry name" value="SDRFAMILY"/>
</dbReference>